<evidence type="ECO:0000256" key="2">
    <source>
        <dbReference type="ARBA" id="ARBA00023125"/>
    </source>
</evidence>
<keyword evidence="3" id="KW-0804">Transcription</keyword>
<name>A0QXK4_MYCS2</name>
<accession>A0QXK4</accession>
<dbReference type="InterPro" id="IPR036390">
    <property type="entry name" value="WH_DNA-bd_sf"/>
</dbReference>
<dbReference type="eggNOG" id="COG1414">
    <property type="taxonomic scope" value="Bacteria"/>
</dbReference>
<dbReference type="PANTHER" id="PTHR30136">
    <property type="entry name" value="HELIX-TURN-HELIX TRANSCRIPTIONAL REGULATOR, ICLR FAMILY"/>
    <property type="match status" value="1"/>
</dbReference>
<evidence type="ECO:0000313" key="8">
    <source>
        <dbReference type="Proteomes" id="UP000000757"/>
    </source>
</evidence>
<feature type="domain" description="IclR-ED" evidence="6">
    <location>
        <begin position="85"/>
        <end position="268"/>
    </location>
</feature>
<reference evidence="7 8" key="1">
    <citation type="submission" date="2006-10" db="EMBL/GenBank/DDBJ databases">
        <authorList>
            <person name="Fleischmann R.D."/>
            <person name="Dodson R.J."/>
            <person name="Haft D.H."/>
            <person name="Merkel J.S."/>
            <person name="Nelson W.C."/>
            <person name="Fraser C.M."/>
        </authorList>
    </citation>
    <scope>NUCLEOTIDE SEQUENCE [LARGE SCALE GENOMIC DNA]</scope>
    <source>
        <strain evidence="8">ATCC 700084 / mc(2)155</strain>
    </source>
</reference>
<evidence type="ECO:0000313" key="7">
    <source>
        <dbReference type="EMBL" id="ABK74990.1"/>
    </source>
</evidence>
<keyword evidence="8" id="KW-1185">Reference proteome</keyword>
<dbReference type="InterPro" id="IPR014757">
    <property type="entry name" value="Tscrpt_reg_IclR_C"/>
</dbReference>
<sequence>MNTPGDSAGAPNPGTSTSIRSMNSVLSTLRIFEEVATRQPIGVSDLSRVTGIPKSTVQRCLVTLKQAGWLKVVDTAQTRWGVTARALSLGLRGAGEQDLRQLADPVIKRLAADTGETVHLALRDGNESVIIGRADTTKDVRVILELGTRLPLQATSAGVAMLARLAPAEVAEVLSHEVDQVEGASVPSTDQLRREIEMTAVRGYALNVSSWYRPHVCSVGVAVTDSMDRPIAGIAISIPEMRYDAANEATLAELANAAAAEINGLIRSA</sequence>
<dbReference type="Proteomes" id="UP000000757">
    <property type="component" value="Chromosome"/>
</dbReference>
<keyword evidence="1" id="KW-0805">Transcription regulation</keyword>
<dbReference type="InterPro" id="IPR036388">
    <property type="entry name" value="WH-like_DNA-bd_sf"/>
</dbReference>
<feature type="region of interest" description="Disordered" evidence="4">
    <location>
        <begin position="1"/>
        <end position="20"/>
    </location>
</feature>
<evidence type="ECO:0000259" key="6">
    <source>
        <dbReference type="PROSITE" id="PS51078"/>
    </source>
</evidence>
<dbReference type="SMART" id="SM00346">
    <property type="entry name" value="HTH_ICLR"/>
    <property type="match status" value="1"/>
</dbReference>
<dbReference type="SUPFAM" id="SSF46785">
    <property type="entry name" value="Winged helix' DNA-binding domain"/>
    <property type="match status" value="1"/>
</dbReference>
<protein>
    <submittedName>
        <fullName evidence="7">Transcriptional regulator, IclR family protein, putative</fullName>
    </submittedName>
</protein>
<dbReference type="Gene3D" id="3.30.450.40">
    <property type="match status" value="1"/>
</dbReference>
<dbReference type="AlphaFoldDB" id="A0QXK4"/>
<dbReference type="OrthoDB" id="9807558at2"/>
<dbReference type="GO" id="GO:0003700">
    <property type="term" value="F:DNA-binding transcription factor activity"/>
    <property type="evidence" value="ECO:0007669"/>
    <property type="project" value="TreeGrafter"/>
</dbReference>
<evidence type="ECO:0000256" key="3">
    <source>
        <dbReference type="ARBA" id="ARBA00023163"/>
    </source>
</evidence>
<dbReference type="KEGG" id="msm:MSMEG_3335"/>
<organism evidence="7 8">
    <name type="scientific">Mycolicibacterium smegmatis (strain ATCC 700084 / mc(2)155)</name>
    <name type="common">Mycobacterium smegmatis</name>
    <dbReference type="NCBI Taxonomy" id="246196"/>
    <lineage>
        <taxon>Bacteria</taxon>
        <taxon>Bacillati</taxon>
        <taxon>Actinomycetota</taxon>
        <taxon>Actinomycetes</taxon>
        <taxon>Mycobacteriales</taxon>
        <taxon>Mycobacteriaceae</taxon>
        <taxon>Mycolicibacterium</taxon>
    </lineage>
</organism>
<dbReference type="GO" id="GO:0003677">
    <property type="term" value="F:DNA binding"/>
    <property type="evidence" value="ECO:0007669"/>
    <property type="project" value="UniProtKB-KW"/>
</dbReference>
<dbReference type="PROSITE" id="PS51077">
    <property type="entry name" value="HTH_ICLR"/>
    <property type="match status" value="1"/>
</dbReference>
<dbReference type="InterPro" id="IPR050707">
    <property type="entry name" value="HTH_MetabolicPath_Reg"/>
</dbReference>
<dbReference type="Pfam" id="PF09339">
    <property type="entry name" value="HTH_IclR"/>
    <property type="match status" value="1"/>
</dbReference>
<dbReference type="Pfam" id="PF01614">
    <property type="entry name" value="IclR_C"/>
    <property type="match status" value="1"/>
</dbReference>
<dbReference type="InterPro" id="IPR005471">
    <property type="entry name" value="Tscrpt_reg_IclR_N"/>
</dbReference>
<keyword evidence="2" id="KW-0238">DNA-binding</keyword>
<dbReference type="Gene3D" id="1.10.10.10">
    <property type="entry name" value="Winged helix-like DNA-binding domain superfamily/Winged helix DNA-binding domain"/>
    <property type="match status" value="1"/>
</dbReference>
<proteinExistence type="predicted"/>
<dbReference type="PROSITE" id="PS51078">
    <property type="entry name" value="ICLR_ED"/>
    <property type="match status" value="1"/>
</dbReference>
<dbReference type="SUPFAM" id="SSF55781">
    <property type="entry name" value="GAF domain-like"/>
    <property type="match status" value="1"/>
</dbReference>
<dbReference type="RefSeq" id="WP_011728988.1">
    <property type="nucleotide sequence ID" value="NZ_SIJM01000015.1"/>
</dbReference>
<dbReference type="InterPro" id="IPR029016">
    <property type="entry name" value="GAF-like_dom_sf"/>
</dbReference>
<dbReference type="PaxDb" id="246196-MSMEI_3252"/>
<dbReference type="GO" id="GO:0045892">
    <property type="term" value="P:negative regulation of DNA-templated transcription"/>
    <property type="evidence" value="ECO:0007669"/>
    <property type="project" value="TreeGrafter"/>
</dbReference>
<evidence type="ECO:0000256" key="4">
    <source>
        <dbReference type="SAM" id="MobiDB-lite"/>
    </source>
</evidence>
<evidence type="ECO:0000259" key="5">
    <source>
        <dbReference type="PROSITE" id="PS51077"/>
    </source>
</evidence>
<dbReference type="EMBL" id="CP000480">
    <property type="protein sequence ID" value="ABK74990.1"/>
    <property type="molecule type" value="Genomic_DNA"/>
</dbReference>
<dbReference type="PATRIC" id="fig|246196.56.peg.3343"/>
<gene>
    <name evidence="7" type="ordered locus">MSMEG_3335</name>
</gene>
<evidence type="ECO:0000256" key="1">
    <source>
        <dbReference type="ARBA" id="ARBA00023015"/>
    </source>
</evidence>
<feature type="domain" description="HTH iclR-type" evidence="5">
    <location>
        <begin position="19"/>
        <end position="91"/>
    </location>
</feature>
<dbReference type="STRING" id="246196.MSMEG_3335"/>
<dbReference type="KEGG" id="msb:LJ00_16580"/>
<dbReference type="PANTHER" id="PTHR30136:SF35">
    <property type="entry name" value="HTH-TYPE TRANSCRIPTIONAL REGULATOR RV1719"/>
    <property type="match status" value="1"/>
</dbReference>